<dbReference type="STRING" id="221988.MS0180"/>
<dbReference type="PANTHER" id="PTHR33570">
    <property type="entry name" value="4-CARBOXYMUCONOLACTONE DECARBOXYLASE FAMILY PROTEIN"/>
    <property type="match status" value="1"/>
</dbReference>
<feature type="domain" description="Carboxymuconolactone decarboxylase-like" evidence="1">
    <location>
        <begin position="35"/>
        <end position="120"/>
    </location>
</feature>
<evidence type="ECO:0000259" key="1">
    <source>
        <dbReference type="Pfam" id="PF02627"/>
    </source>
</evidence>
<sequence>MLHNQQLLEEGLKKLKEIDGSQADKVMDALSDIAPDLGKYIISFAFGEIYNRPRLDLQQRELITLAALASQGGCEKQLHVHIHASLNVGLSRKQIVETFIQCIPYLGFPKVLNAVFVAKEVFSERDGTENFEKNDRTFK</sequence>
<gene>
    <name evidence="2" type="ordered locus">MS0180</name>
</gene>
<dbReference type="OrthoDB" id="9801400at2"/>
<protein>
    <recommendedName>
        <fullName evidence="1">Carboxymuconolactone decarboxylase-like domain-containing protein</fullName>
    </recommendedName>
</protein>
<evidence type="ECO:0000313" key="3">
    <source>
        <dbReference type="Proteomes" id="UP000000607"/>
    </source>
</evidence>
<dbReference type="EMBL" id="AE016827">
    <property type="protein sequence ID" value="AAU36787.1"/>
    <property type="molecule type" value="Genomic_DNA"/>
</dbReference>
<reference evidence="2 3" key="1">
    <citation type="journal article" date="2004" name="Nat. Biotechnol.">
        <title>The genome sequence of the capnophilic rumen bacterium Mannheimia succiniciproducens.</title>
        <authorList>
            <person name="Hong S.H."/>
            <person name="Kim J.S."/>
            <person name="Lee S.Y."/>
            <person name="In Y.H."/>
            <person name="Choi S.S."/>
            <person name="Rih J.-K."/>
            <person name="Kim C.H."/>
            <person name="Jeong H."/>
            <person name="Hur C.G."/>
            <person name="Kim J.J."/>
        </authorList>
    </citation>
    <scope>NUCLEOTIDE SEQUENCE [LARGE SCALE GENOMIC DNA]</scope>
    <source>
        <strain evidence="3">KCTC 0769BP / MBEL55E</strain>
    </source>
</reference>
<dbReference type="SUPFAM" id="SSF69118">
    <property type="entry name" value="AhpD-like"/>
    <property type="match status" value="1"/>
</dbReference>
<dbReference type="GO" id="GO:0051920">
    <property type="term" value="F:peroxiredoxin activity"/>
    <property type="evidence" value="ECO:0007669"/>
    <property type="project" value="InterPro"/>
</dbReference>
<dbReference type="Pfam" id="PF02627">
    <property type="entry name" value="CMD"/>
    <property type="match status" value="1"/>
</dbReference>
<dbReference type="Proteomes" id="UP000000607">
    <property type="component" value="Chromosome"/>
</dbReference>
<dbReference type="InterPro" id="IPR052512">
    <property type="entry name" value="4CMD/NDH-1_regulator"/>
</dbReference>
<dbReference type="InterPro" id="IPR003779">
    <property type="entry name" value="CMD-like"/>
</dbReference>
<dbReference type="PANTHER" id="PTHR33570:SF10">
    <property type="entry name" value="GAMMA-CARBOXYMUCONOLACTONE DECARBOXYLASE"/>
    <property type="match status" value="1"/>
</dbReference>
<keyword evidence="3" id="KW-1185">Reference proteome</keyword>
<dbReference type="RefSeq" id="WP_011199362.1">
    <property type="nucleotide sequence ID" value="NC_006300.1"/>
</dbReference>
<proteinExistence type="predicted"/>
<evidence type="ECO:0000313" key="2">
    <source>
        <dbReference type="EMBL" id="AAU36787.1"/>
    </source>
</evidence>
<organism evidence="2 3">
    <name type="scientific">Mannheimia succiniciproducens (strain KCTC 0769BP / MBEL55E)</name>
    <dbReference type="NCBI Taxonomy" id="221988"/>
    <lineage>
        <taxon>Bacteria</taxon>
        <taxon>Pseudomonadati</taxon>
        <taxon>Pseudomonadota</taxon>
        <taxon>Gammaproteobacteria</taxon>
        <taxon>Pasteurellales</taxon>
        <taxon>Pasteurellaceae</taxon>
        <taxon>Basfia</taxon>
    </lineage>
</organism>
<accession>Q65W73</accession>
<dbReference type="AlphaFoldDB" id="Q65W73"/>
<name>Q65W73_MANSM</name>
<dbReference type="eggNOG" id="COG0599">
    <property type="taxonomic scope" value="Bacteria"/>
</dbReference>
<dbReference type="InterPro" id="IPR029032">
    <property type="entry name" value="AhpD-like"/>
</dbReference>
<dbReference type="KEGG" id="msu:MS0180"/>
<dbReference type="Gene3D" id="1.20.1290.10">
    <property type="entry name" value="AhpD-like"/>
    <property type="match status" value="1"/>
</dbReference>
<dbReference type="HOGENOM" id="CLU_070025_2_2_6"/>